<keyword evidence="2" id="KW-1185">Reference proteome</keyword>
<accession>W1NZ57</accession>
<organism evidence="1 2">
    <name type="scientific">Amborella trichopoda</name>
    <dbReference type="NCBI Taxonomy" id="13333"/>
    <lineage>
        <taxon>Eukaryota</taxon>
        <taxon>Viridiplantae</taxon>
        <taxon>Streptophyta</taxon>
        <taxon>Embryophyta</taxon>
        <taxon>Tracheophyta</taxon>
        <taxon>Spermatophyta</taxon>
        <taxon>Magnoliopsida</taxon>
        <taxon>Amborellales</taxon>
        <taxon>Amborellaceae</taxon>
        <taxon>Amborella</taxon>
    </lineage>
</organism>
<dbReference type="Proteomes" id="UP000017836">
    <property type="component" value="Unassembled WGS sequence"/>
</dbReference>
<gene>
    <name evidence="1" type="ORF">AMTR_s00091p00074450</name>
</gene>
<proteinExistence type="predicted"/>
<evidence type="ECO:0000313" key="1">
    <source>
        <dbReference type="EMBL" id="ERN00596.1"/>
    </source>
</evidence>
<dbReference type="EMBL" id="KI394855">
    <property type="protein sequence ID" value="ERN00596.1"/>
    <property type="molecule type" value="Genomic_DNA"/>
</dbReference>
<sequence length="137" mass="15332">MLRSLHPFINIDHSYRNDILNNVICKLLNRNPDTRTPTPLDTTTACLLSLLTTRMGILSTAPRNIHIRGNNPSLLPIRLKREDLTLGTNIDVPFLYSDVAPSTRTSCTQAACSEDGNLQDQVRSILLIWASEFACVR</sequence>
<dbReference type="Gramene" id="ERN00596">
    <property type="protein sequence ID" value="ERN00596"/>
    <property type="gene ID" value="AMTR_s00091p00074450"/>
</dbReference>
<evidence type="ECO:0000313" key="2">
    <source>
        <dbReference type="Proteomes" id="UP000017836"/>
    </source>
</evidence>
<name>W1NZ57_AMBTC</name>
<reference evidence="2" key="1">
    <citation type="journal article" date="2013" name="Science">
        <title>The Amborella genome and the evolution of flowering plants.</title>
        <authorList>
            <consortium name="Amborella Genome Project"/>
        </authorList>
    </citation>
    <scope>NUCLEOTIDE SEQUENCE [LARGE SCALE GENOMIC DNA]</scope>
</reference>
<protein>
    <submittedName>
        <fullName evidence="1">Uncharacterized protein</fullName>
    </submittedName>
</protein>
<dbReference type="HOGENOM" id="CLU_1867895_0_0_1"/>
<dbReference type="AlphaFoldDB" id="W1NZ57"/>